<comment type="caution">
    <text evidence="13">The sequence shown here is derived from an EMBL/GenBank/DDBJ whole genome shotgun (WGS) entry which is preliminary data.</text>
</comment>
<evidence type="ECO:0000256" key="2">
    <source>
        <dbReference type="ARBA" id="ARBA00022692"/>
    </source>
</evidence>
<evidence type="ECO:0000256" key="12">
    <source>
        <dbReference type="SAM" id="MobiDB-lite"/>
    </source>
</evidence>
<dbReference type="Pfam" id="PF05546">
    <property type="entry name" value="She9_MDM33"/>
    <property type="match status" value="1"/>
</dbReference>
<keyword evidence="4 10" id="KW-0809">Transit peptide</keyword>
<feature type="transmembrane region" description="Helical" evidence="10">
    <location>
        <begin position="312"/>
        <end position="332"/>
    </location>
</feature>
<organism evidence="13 14">
    <name type="scientific">Debaryomyces fabryi</name>
    <dbReference type="NCBI Taxonomy" id="58627"/>
    <lineage>
        <taxon>Eukaryota</taxon>
        <taxon>Fungi</taxon>
        <taxon>Dikarya</taxon>
        <taxon>Ascomycota</taxon>
        <taxon>Saccharomycotina</taxon>
        <taxon>Pichiomycetes</taxon>
        <taxon>Debaryomycetaceae</taxon>
        <taxon>Debaryomyces</taxon>
    </lineage>
</organism>
<evidence type="ECO:0000256" key="3">
    <source>
        <dbReference type="ARBA" id="ARBA00022792"/>
    </source>
</evidence>
<name>A0A0V1Q693_9ASCO</name>
<reference evidence="13 14" key="1">
    <citation type="submission" date="2015-11" db="EMBL/GenBank/DDBJ databases">
        <title>The genome of Debaryomyces fabryi.</title>
        <authorList>
            <person name="Tafer H."/>
            <person name="Lopandic K."/>
        </authorList>
    </citation>
    <scope>NUCLEOTIDE SEQUENCE [LARGE SCALE GENOMIC DNA]</scope>
    <source>
        <strain evidence="13 14">CBS 789</strain>
    </source>
</reference>
<dbReference type="OrthoDB" id="5595506at2759"/>
<keyword evidence="2 10" id="KW-0812">Transmembrane</keyword>
<gene>
    <name evidence="13" type="ORF">AC631_00112</name>
</gene>
<protein>
    <recommendedName>
        <fullName evidence="10">Sensitive to high expression protein 9, mitochondrial</fullName>
    </recommendedName>
</protein>
<keyword evidence="8 10" id="KW-0472">Membrane</keyword>
<dbReference type="EMBL" id="LMYN01000002">
    <property type="protein sequence ID" value="KSA04033.1"/>
    <property type="molecule type" value="Genomic_DNA"/>
</dbReference>
<evidence type="ECO:0000256" key="10">
    <source>
        <dbReference type="RuleBase" id="RU364128"/>
    </source>
</evidence>
<evidence type="ECO:0000313" key="14">
    <source>
        <dbReference type="Proteomes" id="UP000054251"/>
    </source>
</evidence>
<keyword evidence="3 10" id="KW-0999">Mitochondrion inner membrane</keyword>
<dbReference type="PANTHER" id="PTHR31961">
    <property type="entry name" value="SENSITIVE TO HIGH EXPRESSION PROTEIN 9, MITOCHONDRIAL"/>
    <property type="match status" value="1"/>
</dbReference>
<comment type="subunit">
    <text evidence="10">Homooligomer.</text>
</comment>
<sequence length="464" mass="53935">MNVSTYNIRPIYRSHKLITNRLSVCILNPLATRFYSLKNFSSSNNTIANSNEKLSPHDDKLREIIETTNFGSELRKKKEMHDKKLHQQEVYKKYELDKEAEGEEAKQENEQEEDTVANKDKPAAEDEANVNDQTITASEINQNIQKEIGNLPSQKETRRYQIAKKLEEYLDSLQDTIFTATRALNDVTGYSSIEQLKQSINDLEAQLKGEKENVKKCKDLYSQAILRRSLLQREINELLTRKHNWSPEDLERFTTLYRNDHVNEQEELNTHNALNDAELKVDAIQLKLTQLILTRYHEEQIWSDKIRRASTWGTWILMGINLFLFILATFLVEPWKRKRLVGSFEDKVKQAILEMSEVQEGKWDQMLSQQKESNTHQSASTLTSWWFNSDDQSDSTASSVYPMILTPVDNSWQGFKATIRSHYNALRSSTISTLQFEKHEFAWFATTITVISCALGSILTLYFK</sequence>
<feature type="region of interest" description="Disordered" evidence="12">
    <location>
        <begin position="94"/>
        <end position="128"/>
    </location>
</feature>
<evidence type="ECO:0000256" key="9">
    <source>
        <dbReference type="ARBA" id="ARBA00024807"/>
    </source>
</evidence>
<evidence type="ECO:0000313" key="13">
    <source>
        <dbReference type="EMBL" id="KSA04033.1"/>
    </source>
</evidence>
<proteinExistence type="inferred from homology"/>
<keyword evidence="5 10" id="KW-1133">Transmembrane helix</keyword>
<dbReference type="RefSeq" id="XP_015470135.1">
    <property type="nucleotide sequence ID" value="XM_015608942.1"/>
</dbReference>
<dbReference type="InterPro" id="IPR008839">
    <property type="entry name" value="MDM33_fungi"/>
</dbReference>
<keyword evidence="6 11" id="KW-0175">Coiled coil</keyword>
<feature type="compositionally biased region" description="Basic and acidic residues" evidence="12">
    <location>
        <begin position="94"/>
        <end position="109"/>
    </location>
</feature>
<comment type="similarity">
    <text evidence="1 10">Belongs to the SHE9 family.</text>
</comment>
<keyword evidence="14" id="KW-1185">Reference proteome</keyword>
<dbReference type="PANTHER" id="PTHR31961:SF3">
    <property type="entry name" value="SENSITIVE TO HIGH EXPRESSION PROTEIN 9, MITOCHONDRIAL"/>
    <property type="match status" value="1"/>
</dbReference>
<dbReference type="GeneID" id="26837121"/>
<keyword evidence="7 10" id="KW-0496">Mitochondrion</keyword>
<evidence type="ECO:0000256" key="7">
    <source>
        <dbReference type="ARBA" id="ARBA00023128"/>
    </source>
</evidence>
<comment type="function">
    <text evidence="9">Required for the maintenance of the structure of the mitochondrial inner membrane. Involved in mitochondrial morphology. Causes growth arrest when highly overexpressed.</text>
</comment>
<evidence type="ECO:0000256" key="8">
    <source>
        <dbReference type="ARBA" id="ARBA00023136"/>
    </source>
</evidence>
<dbReference type="AlphaFoldDB" id="A0A0V1Q693"/>
<dbReference type="Proteomes" id="UP000054251">
    <property type="component" value="Unassembled WGS sequence"/>
</dbReference>
<feature type="transmembrane region" description="Helical" evidence="10">
    <location>
        <begin position="441"/>
        <end position="463"/>
    </location>
</feature>
<evidence type="ECO:0000256" key="1">
    <source>
        <dbReference type="ARBA" id="ARBA00007472"/>
    </source>
</evidence>
<evidence type="ECO:0000256" key="6">
    <source>
        <dbReference type="ARBA" id="ARBA00023054"/>
    </source>
</evidence>
<evidence type="ECO:0000256" key="11">
    <source>
        <dbReference type="SAM" id="Coils"/>
    </source>
</evidence>
<comment type="subcellular location">
    <subcellularLocation>
        <location evidence="10">Mitochondrion inner membrane</location>
        <topology evidence="10">Multi-pass membrane protein</topology>
    </subcellularLocation>
</comment>
<evidence type="ECO:0000256" key="4">
    <source>
        <dbReference type="ARBA" id="ARBA00022946"/>
    </source>
</evidence>
<accession>A0A0V1Q693</accession>
<evidence type="ECO:0000256" key="5">
    <source>
        <dbReference type="ARBA" id="ARBA00022989"/>
    </source>
</evidence>
<dbReference type="GO" id="GO:0005743">
    <property type="term" value="C:mitochondrial inner membrane"/>
    <property type="evidence" value="ECO:0007669"/>
    <property type="project" value="UniProtKB-SubCell"/>
</dbReference>
<dbReference type="GO" id="GO:0007007">
    <property type="term" value="P:inner mitochondrial membrane organization"/>
    <property type="evidence" value="ECO:0007669"/>
    <property type="project" value="TreeGrafter"/>
</dbReference>
<feature type="coiled-coil region" evidence="11">
    <location>
        <begin position="193"/>
        <end position="220"/>
    </location>
</feature>